<dbReference type="EMBL" id="CAJNNW010031980">
    <property type="protein sequence ID" value="CAE8710388.1"/>
    <property type="molecule type" value="Genomic_DNA"/>
</dbReference>
<comment type="caution">
    <text evidence="2">The sequence shown here is derived from an EMBL/GenBank/DDBJ whole genome shotgun (WGS) entry which is preliminary data.</text>
</comment>
<sequence>VKSRILCPIILLLSLCLAPAAATGTGSGSSADAARCNNGQQAASNRQQDATTDTVNTDAACMLQVVSGGLSGAVGIAGNRLWRQDEQKHLKPPLSTAAAWAKCLKTEGQSCVCKRNHGAPNRNDHHHKRLHGHKRLYGHKRWHGCCGADLECHKMCQGQLRCLEGTTGASTN</sequence>
<organism evidence="2 3">
    <name type="scientific">Polarella glacialis</name>
    <name type="common">Dinoflagellate</name>
    <dbReference type="NCBI Taxonomy" id="89957"/>
    <lineage>
        <taxon>Eukaryota</taxon>
        <taxon>Sar</taxon>
        <taxon>Alveolata</taxon>
        <taxon>Dinophyceae</taxon>
        <taxon>Suessiales</taxon>
        <taxon>Suessiaceae</taxon>
        <taxon>Polarella</taxon>
    </lineage>
</organism>
<accession>A0A813KRZ9</accession>
<protein>
    <recommendedName>
        <fullName evidence="4">Phospholipase A2</fullName>
    </recommendedName>
</protein>
<name>A0A813KRZ9_POLGL</name>
<feature type="signal peptide" evidence="1">
    <location>
        <begin position="1"/>
        <end position="22"/>
    </location>
</feature>
<dbReference type="AlphaFoldDB" id="A0A813KRZ9"/>
<dbReference type="Proteomes" id="UP000626109">
    <property type="component" value="Unassembled WGS sequence"/>
</dbReference>
<evidence type="ECO:0000256" key="1">
    <source>
        <dbReference type="SAM" id="SignalP"/>
    </source>
</evidence>
<evidence type="ECO:0008006" key="4">
    <source>
        <dbReference type="Google" id="ProtNLM"/>
    </source>
</evidence>
<evidence type="ECO:0000313" key="2">
    <source>
        <dbReference type="EMBL" id="CAE8710388.1"/>
    </source>
</evidence>
<gene>
    <name evidence="2" type="ORF">PGLA2088_LOCUS35923</name>
</gene>
<feature type="chain" id="PRO_5032551722" description="Phospholipase A2" evidence="1">
    <location>
        <begin position="23"/>
        <end position="172"/>
    </location>
</feature>
<feature type="non-terminal residue" evidence="2">
    <location>
        <position position="1"/>
    </location>
</feature>
<reference evidence="2" key="1">
    <citation type="submission" date="2021-02" db="EMBL/GenBank/DDBJ databases">
        <authorList>
            <person name="Dougan E. K."/>
            <person name="Rhodes N."/>
            <person name="Thang M."/>
            <person name="Chan C."/>
        </authorList>
    </citation>
    <scope>NUCLEOTIDE SEQUENCE</scope>
</reference>
<evidence type="ECO:0000313" key="3">
    <source>
        <dbReference type="Proteomes" id="UP000626109"/>
    </source>
</evidence>
<keyword evidence="1" id="KW-0732">Signal</keyword>
<proteinExistence type="predicted"/>